<dbReference type="GO" id="GO:0016747">
    <property type="term" value="F:acyltransferase activity, transferring groups other than amino-acyl groups"/>
    <property type="evidence" value="ECO:0007669"/>
    <property type="project" value="InterPro"/>
</dbReference>
<dbReference type="Proteomes" id="UP001069145">
    <property type="component" value="Unassembled WGS sequence"/>
</dbReference>
<sequence>MEIRQLKVSDTQASYQVIKVILEHLDEPLINEYGWETSGKIIAQAMKKPYYRYGYAHGYGVFEADQLVAVAYAYPGVLDPIIESPLETTMLEMGYSLDQIPRSYAETEALVDEFYLDSLATKQGEEGKGYARRLIAHLGQVGREKNYHKLSLNVDFHNQRALTLYQRLGFETISELIIGGHPHYHMIKAI</sequence>
<dbReference type="Proteomes" id="UP000594771">
    <property type="component" value="Chromosome"/>
</dbReference>
<proteinExistence type="predicted"/>
<dbReference type="RefSeq" id="WP_060778557.1">
    <property type="nucleotide sequence ID" value="NZ_CAJHLF010000007.1"/>
</dbReference>
<reference evidence="3 4" key="1">
    <citation type="submission" date="2020-12" db="EMBL/GenBank/DDBJ databases">
        <title>FDA dAtabase for Regulatory Grade micrObial Sequences (FDA-ARGOS): Supporting development and validation of Infectious Disease Dx tests.</title>
        <authorList>
            <person name="Sproer C."/>
            <person name="Gronow S."/>
            <person name="Severitt S."/>
            <person name="Schroder I."/>
            <person name="Tallon L."/>
            <person name="Sadzewicz L."/>
            <person name="Zhao X."/>
            <person name="Boylan J."/>
            <person name="Ott S."/>
            <person name="Bowen H."/>
            <person name="Vavikolanu K."/>
            <person name="Mehta A."/>
            <person name="Aluvathingal J."/>
            <person name="Nadendla S."/>
            <person name="Lowell S."/>
            <person name="Myers T."/>
            <person name="Yan Y."/>
            <person name="Sichtig H."/>
        </authorList>
    </citation>
    <scope>NUCLEOTIDE SEQUENCE [LARGE SCALE GENOMIC DNA]</scope>
    <source>
        <strain evidence="3 4">FDAARGOS_911</strain>
    </source>
</reference>
<dbReference type="EMBL" id="CP065662">
    <property type="protein sequence ID" value="QPS02204.1"/>
    <property type="molecule type" value="Genomic_DNA"/>
</dbReference>
<accession>A0A0X8FF12</accession>
<dbReference type="AlphaFoldDB" id="A0A0X8FF12"/>
<evidence type="ECO:0000313" key="2">
    <source>
        <dbReference type="EMBL" id="MCY3053838.1"/>
    </source>
</evidence>
<dbReference type="SUPFAM" id="SSF55729">
    <property type="entry name" value="Acyl-CoA N-acyltransferases (Nat)"/>
    <property type="match status" value="1"/>
</dbReference>
<organism evidence="3 4">
    <name type="scientific">Aerococcus urinae</name>
    <dbReference type="NCBI Taxonomy" id="1376"/>
    <lineage>
        <taxon>Bacteria</taxon>
        <taxon>Bacillati</taxon>
        <taxon>Bacillota</taxon>
        <taxon>Bacilli</taxon>
        <taxon>Lactobacillales</taxon>
        <taxon>Aerococcaceae</taxon>
        <taxon>Aerococcus</taxon>
    </lineage>
</organism>
<dbReference type="Pfam" id="PF00583">
    <property type="entry name" value="Acetyltransf_1"/>
    <property type="match status" value="1"/>
</dbReference>
<keyword evidence="5" id="KW-1185">Reference proteome</keyword>
<name>A0A0X8FF12_9LACT</name>
<dbReference type="Gene3D" id="3.40.630.30">
    <property type="match status" value="1"/>
</dbReference>
<dbReference type="GeneID" id="35766929"/>
<dbReference type="EMBL" id="JAOTML010000009">
    <property type="protein sequence ID" value="MCY3053838.1"/>
    <property type="molecule type" value="Genomic_DNA"/>
</dbReference>
<dbReference type="InterPro" id="IPR000182">
    <property type="entry name" value="GNAT_dom"/>
</dbReference>
<dbReference type="KEGG" id="aun:AWM73_06170"/>
<dbReference type="InterPro" id="IPR016181">
    <property type="entry name" value="Acyl_CoA_acyltransferase"/>
</dbReference>
<feature type="domain" description="N-acetyltransferase" evidence="1">
    <location>
        <begin position="1"/>
        <end position="190"/>
    </location>
</feature>
<dbReference type="PROSITE" id="PS51186">
    <property type="entry name" value="GNAT"/>
    <property type="match status" value="1"/>
</dbReference>
<evidence type="ECO:0000313" key="5">
    <source>
        <dbReference type="Proteomes" id="UP001069145"/>
    </source>
</evidence>
<keyword evidence="3" id="KW-0808">Transferase</keyword>
<reference evidence="2" key="2">
    <citation type="submission" date="2022-09" db="EMBL/GenBank/DDBJ databases">
        <title>Aerococcus urinae taxonomy study.</title>
        <authorList>
            <person name="Christensen J."/>
            <person name="Senneby E."/>
        </authorList>
    </citation>
    <scope>NUCLEOTIDE SEQUENCE</scope>
    <source>
        <strain evidence="2">NLD-066-U95</strain>
    </source>
</reference>
<dbReference type="OrthoDB" id="7163760at2"/>
<gene>
    <name evidence="3" type="ORF">I6G68_03865</name>
    <name evidence="2" type="ORF">ODY43_07535</name>
</gene>
<protein>
    <submittedName>
        <fullName evidence="3">GNAT family N-acetyltransferase</fullName>
    </submittedName>
</protein>
<evidence type="ECO:0000259" key="1">
    <source>
        <dbReference type="PROSITE" id="PS51186"/>
    </source>
</evidence>
<evidence type="ECO:0000313" key="3">
    <source>
        <dbReference type="EMBL" id="QPS02204.1"/>
    </source>
</evidence>
<evidence type="ECO:0000313" key="4">
    <source>
        <dbReference type="Proteomes" id="UP000594771"/>
    </source>
</evidence>